<protein>
    <submittedName>
        <fullName evidence="7">Aspartate aminotransferase</fullName>
        <ecNumber evidence="7">2.6.1.1</ecNumber>
    </submittedName>
</protein>
<keyword evidence="5" id="KW-0663">Pyridoxal phosphate</keyword>
<dbReference type="EC" id="2.6.1.1" evidence="7"/>
<dbReference type="CDD" id="cd00609">
    <property type="entry name" value="AAT_like"/>
    <property type="match status" value="1"/>
</dbReference>
<dbReference type="NCBIfam" id="NF005744">
    <property type="entry name" value="PRK07568.1"/>
    <property type="match status" value="1"/>
</dbReference>
<accession>A0A644WI67</accession>
<evidence type="ECO:0000259" key="6">
    <source>
        <dbReference type="Pfam" id="PF00155"/>
    </source>
</evidence>
<dbReference type="Gene3D" id="3.90.1150.10">
    <property type="entry name" value="Aspartate Aminotransferase, domain 1"/>
    <property type="match status" value="1"/>
</dbReference>
<dbReference type="InterPro" id="IPR004838">
    <property type="entry name" value="NHTrfase_class1_PyrdxlP-BS"/>
</dbReference>
<dbReference type="PROSITE" id="PS00105">
    <property type="entry name" value="AA_TRANSFER_CLASS_1"/>
    <property type="match status" value="1"/>
</dbReference>
<dbReference type="Pfam" id="PF00155">
    <property type="entry name" value="Aminotran_1_2"/>
    <property type="match status" value="1"/>
</dbReference>
<dbReference type="GO" id="GO:0030170">
    <property type="term" value="F:pyridoxal phosphate binding"/>
    <property type="evidence" value="ECO:0007669"/>
    <property type="project" value="InterPro"/>
</dbReference>
<dbReference type="InterPro" id="IPR015422">
    <property type="entry name" value="PyrdxlP-dep_Trfase_small"/>
</dbReference>
<sequence>MQMSHRISAFQCSPIRRLSPYARDAVKRGIKVYHLNIGQPDIKTPVQVIEAVRQYDEAIIAYGNSEGRQELREALPAYYAKYGLDVKAEDILITTGGSEALQFAFMTLCDPYDEVIIPEPYYTNVSSFAHSAMVDLVPITSNMEDGFALPDISEFEKKITRKTGAILICSPNNPTGHVYTQEEMLQLLNLCKKHDIFLIVDEVYREFCYDGKQFTSVLAFPEFSDRVICVDSFSKRYSMCGSRIGALISRNKDVLDNALKLAQARLCPPDIEQVAACAALKTDDTYLFEVREEYERRRNFIVDGLKKIDGVKCSMPKGAFYMVAELPVDNAENFARFMLEDFNLNGETVMVAPCEDFYVTKGVGRRQVRIAYVLNTHDLERAVACIDAGLKAYRTEVMGQEL</sequence>
<evidence type="ECO:0000313" key="7">
    <source>
        <dbReference type="EMBL" id="MPM03198.1"/>
    </source>
</evidence>
<dbReference type="PANTHER" id="PTHR46383">
    <property type="entry name" value="ASPARTATE AMINOTRANSFERASE"/>
    <property type="match status" value="1"/>
</dbReference>
<keyword evidence="3 7" id="KW-0032">Aminotransferase</keyword>
<dbReference type="AlphaFoldDB" id="A0A644WI67"/>
<dbReference type="Gene3D" id="3.40.640.10">
    <property type="entry name" value="Type I PLP-dependent aspartate aminotransferase-like (Major domain)"/>
    <property type="match status" value="1"/>
</dbReference>
<dbReference type="GO" id="GO:0004069">
    <property type="term" value="F:L-aspartate:2-oxoglutarate aminotransferase activity"/>
    <property type="evidence" value="ECO:0007669"/>
    <property type="project" value="UniProtKB-EC"/>
</dbReference>
<evidence type="ECO:0000256" key="2">
    <source>
        <dbReference type="ARBA" id="ARBA00007441"/>
    </source>
</evidence>
<evidence type="ECO:0000256" key="3">
    <source>
        <dbReference type="ARBA" id="ARBA00022576"/>
    </source>
</evidence>
<name>A0A644WI67_9ZZZZ</name>
<dbReference type="SUPFAM" id="SSF53383">
    <property type="entry name" value="PLP-dependent transferases"/>
    <property type="match status" value="1"/>
</dbReference>
<evidence type="ECO:0000256" key="4">
    <source>
        <dbReference type="ARBA" id="ARBA00022679"/>
    </source>
</evidence>
<dbReference type="EMBL" id="VSSQ01000932">
    <property type="protein sequence ID" value="MPM03198.1"/>
    <property type="molecule type" value="Genomic_DNA"/>
</dbReference>
<dbReference type="PANTHER" id="PTHR46383:SF2">
    <property type="entry name" value="AMINOTRANSFERASE"/>
    <property type="match status" value="1"/>
</dbReference>
<comment type="similarity">
    <text evidence="2">Belongs to the class-I pyridoxal-phosphate-dependent aminotransferase family.</text>
</comment>
<keyword evidence="4 7" id="KW-0808">Transferase</keyword>
<feature type="domain" description="Aminotransferase class I/classII large" evidence="6">
    <location>
        <begin position="32"/>
        <end position="384"/>
    </location>
</feature>
<comment type="caution">
    <text evidence="7">The sequence shown here is derived from an EMBL/GenBank/DDBJ whole genome shotgun (WGS) entry which is preliminary data.</text>
</comment>
<dbReference type="GO" id="GO:0006520">
    <property type="term" value="P:amino acid metabolic process"/>
    <property type="evidence" value="ECO:0007669"/>
    <property type="project" value="InterPro"/>
</dbReference>
<organism evidence="7">
    <name type="scientific">bioreactor metagenome</name>
    <dbReference type="NCBI Taxonomy" id="1076179"/>
    <lineage>
        <taxon>unclassified sequences</taxon>
        <taxon>metagenomes</taxon>
        <taxon>ecological metagenomes</taxon>
    </lineage>
</organism>
<dbReference type="InterPro" id="IPR050596">
    <property type="entry name" value="AspAT/PAT-like"/>
</dbReference>
<dbReference type="InterPro" id="IPR015424">
    <property type="entry name" value="PyrdxlP-dep_Trfase"/>
</dbReference>
<evidence type="ECO:0000256" key="5">
    <source>
        <dbReference type="ARBA" id="ARBA00022898"/>
    </source>
</evidence>
<comment type="cofactor">
    <cofactor evidence="1">
        <name>pyridoxal 5'-phosphate</name>
        <dbReference type="ChEBI" id="CHEBI:597326"/>
    </cofactor>
</comment>
<reference evidence="7" key="1">
    <citation type="submission" date="2019-08" db="EMBL/GenBank/DDBJ databases">
        <authorList>
            <person name="Kucharzyk K."/>
            <person name="Murdoch R.W."/>
            <person name="Higgins S."/>
            <person name="Loffler F."/>
        </authorList>
    </citation>
    <scope>NUCLEOTIDE SEQUENCE</scope>
</reference>
<dbReference type="InterPro" id="IPR015421">
    <property type="entry name" value="PyrdxlP-dep_Trfase_major"/>
</dbReference>
<dbReference type="InterPro" id="IPR004839">
    <property type="entry name" value="Aminotransferase_I/II_large"/>
</dbReference>
<evidence type="ECO:0000256" key="1">
    <source>
        <dbReference type="ARBA" id="ARBA00001933"/>
    </source>
</evidence>
<gene>
    <name evidence="7" type="primary">aspC_18</name>
    <name evidence="7" type="ORF">SDC9_49462</name>
</gene>
<proteinExistence type="inferred from homology"/>